<evidence type="ECO:0000313" key="7">
    <source>
        <dbReference type="Proteomes" id="UP000229401"/>
    </source>
</evidence>
<dbReference type="EMBL" id="PFLI01000109">
    <property type="protein sequence ID" value="PIY71993.1"/>
    <property type="molecule type" value="Genomic_DNA"/>
</dbReference>
<dbReference type="SUPFAM" id="SSF52833">
    <property type="entry name" value="Thioredoxin-like"/>
    <property type="match status" value="1"/>
</dbReference>
<keyword evidence="5" id="KW-0472">Membrane</keyword>
<evidence type="ECO:0000256" key="1">
    <source>
        <dbReference type="ARBA" id="ARBA00004613"/>
    </source>
</evidence>
<sequence>MRKKIVSHKPTLHTEVKKTDTSELKTFNKTPVLVVLGLVAVFLVIKIVTMQTGISMDSMKSKVLPATITKVIGNPDQKFKINTIKEINGVYEFELELLGATAQKYTSYITKDGKILFTSGIKLDDMNKQNTTQPSPAKKVSCDELPKSEQPKLTAFVVADCPFGLQMQRVVKKVVSEAPDFASDLAIKYIGSVENGKIISMHGDKEAQENLKQICIRDEQTDKYWPYVSCYMQEGKSEECSTTAGINKASLDSCISDPKRGLAFAQKDFDVAKKFNVSGSPTLLLNDKQVVSEFDFGGRNANSLKEIVCCGSNSKSESCGKTLSKTDMATSYSLTEEASTTNSSTAAANCGTN</sequence>
<dbReference type="Proteomes" id="UP000229401">
    <property type="component" value="Unassembled WGS sequence"/>
</dbReference>
<evidence type="ECO:0008006" key="8">
    <source>
        <dbReference type="Google" id="ProtNLM"/>
    </source>
</evidence>
<feature type="transmembrane region" description="Helical" evidence="5">
    <location>
        <begin position="32"/>
        <end position="54"/>
    </location>
</feature>
<keyword evidence="3" id="KW-0732">Signal</keyword>
<accession>A0A2M7QI62</accession>
<proteinExistence type="predicted"/>
<evidence type="ECO:0000256" key="2">
    <source>
        <dbReference type="ARBA" id="ARBA00022525"/>
    </source>
</evidence>
<name>A0A2M7QI62_9BACT</name>
<organism evidence="6 7">
    <name type="scientific">Candidatus Roizmanbacteria bacterium CG_4_10_14_0_8_um_filter_33_9</name>
    <dbReference type="NCBI Taxonomy" id="1974826"/>
    <lineage>
        <taxon>Bacteria</taxon>
        <taxon>Candidatus Roizmaniibacteriota</taxon>
    </lineage>
</organism>
<keyword evidence="2" id="KW-0964">Secreted</keyword>
<dbReference type="InterPro" id="IPR004911">
    <property type="entry name" value="Interferon-induced_GILT"/>
</dbReference>
<keyword evidence="5" id="KW-1133">Transmembrane helix</keyword>
<evidence type="ECO:0000256" key="5">
    <source>
        <dbReference type="SAM" id="Phobius"/>
    </source>
</evidence>
<protein>
    <recommendedName>
        <fullName evidence="8">Thioredoxin-like fold domain-containing protein</fullName>
    </recommendedName>
</protein>
<evidence type="ECO:0000256" key="3">
    <source>
        <dbReference type="ARBA" id="ARBA00022729"/>
    </source>
</evidence>
<comment type="caution">
    <text evidence="6">The sequence shown here is derived from an EMBL/GenBank/DDBJ whole genome shotgun (WGS) entry which is preliminary data.</text>
</comment>
<evidence type="ECO:0000256" key="4">
    <source>
        <dbReference type="ARBA" id="ARBA00023180"/>
    </source>
</evidence>
<dbReference type="GO" id="GO:0005576">
    <property type="term" value="C:extracellular region"/>
    <property type="evidence" value="ECO:0007669"/>
    <property type="project" value="UniProtKB-SubCell"/>
</dbReference>
<dbReference type="AlphaFoldDB" id="A0A2M7QI62"/>
<keyword evidence="5" id="KW-0812">Transmembrane</keyword>
<dbReference type="GO" id="GO:0016671">
    <property type="term" value="F:oxidoreductase activity, acting on a sulfur group of donors, disulfide as acceptor"/>
    <property type="evidence" value="ECO:0007669"/>
    <property type="project" value="InterPro"/>
</dbReference>
<comment type="subcellular location">
    <subcellularLocation>
        <location evidence="1">Secreted</location>
    </subcellularLocation>
</comment>
<keyword evidence="4" id="KW-0325">Glycoprotein</keyword>
<gene>
    <name evidence="6" type="ORF">COY87_03265</name>
</gene>
<evidence type="ECO:0000313" key="6">
    <source>
        <dbReference type="EMBL" id="PIY71993.1"/>
    </source>
</evidence>
<dbReference type="InterPro" id="IPR036249">
    <property type="entry name" value="Thioredoxin-like_sf"/>
</dbReference>
<dbReference type="Gene3D" id="3.40.30.10">
    <property type="entry name" value="Glutaredoxin"/>
    <property type="match status" value="1"/>
</dbReference>
<dbReference type="PANTHER" id="PTHR13234">
    <property type="entry name" value="GAMMA-INTERFERON INDUCIBLE LYSOSOMAL THIOL REDUCTASE GILT"/>
    <property type="match status" value="1"/>
</dbReference>
<reference evidence="7" key="1">
    <citation type="submission" date="2017-09" db="EMBL/GenBank/DDBJ databases">
        <title>Depth-based differentiation of microbial function through sediment-hosted aquifers and enrichment of novel symbionts in the deep terrestrial subsurface.</title>
        <authorList>
            <person name="Probst A.J."/>
            <person name="Ladd B."/>
            <person name="Jarett J.K."/>
            <person name="Geller-Mcgrath D.E."/>
            <person name="Sieber C.M.K."/>
            <person name="Emerson J.B."/>
            <person name="Anantharaman K."/>
            <person name="Thomas B.C."/>
            <person name="Malmstrom R."/>
            <person name="Stieglmeier M."/>
            <person name="Klingl A."/>
            <person name="Woyke T."/>
            <person name="Ryan C.M."/>
            <person name="Banfield J.F."/>
        </authorList>
    </citation>
    <scope>NUCLEOTIDE SEQUENCE [LARGE SCALE GENOMIC DNA]</scope>
</reference>
<dbReference type="PANTHER" id="PTHR13234:SF8">
    <property type="entry name" value="GAMMA-INTERFERON-INDUCIBLE LYSOSOMAL THIOL REDUCTASE"/>
    <property type="match status" value="1"/>
</dbReference>